<dbReference type="RefSeq" id="WP_263953905.1">
    <property type="nucleotide sequence ID" value="NZ_JAOYFC010000002.1"/>
</dbReference>
<dbReference type="InterPro" id="IPR000551">
    <property type="entry name" value="MerR-type_HTH_dom"/>
</dbReference>
<dbReference type="GO" id="GO:0003677">
    <property type="term" value="F:DNA binding"/>
    <property type="evidence" value="ECO:0007669"/>
    <property type="project" value="UniProtKB-KW"/>
</dbReference>
<dbReference type="GO" id="GO:0003700">
    <property type="term" value="F:DNA-binding transcription factor activity"/>
    <property type="evidence" value="ECO:0007669"/>
    <property type="project" value="InterPro"/>
</dbReference>
<dbReference type="PANTHER" id="PTHR30204">
    <property type="entry name" value="REDOX-CYCLING DRUG-SENSING TRANSCRIPTIONAL ACTIVATOR SOXR"/>
    <property type="match status" value="1"/>
</dbReference>
<dbReference type="AlphaFoldDB" id="A0AAE3J1M4"/>
<dbReference type="EMBL" id="JAOYFC010000002">
    <property type="protein sequence ID" value="MCV6825080.1"/>
    <property type="molecule type" value="Genomic_DNA"/>
</dbReference>
<keyword evidence="5" id="KW-0804">Transcription</keyword>
<dbReference type="GO" id="GO:0005737">
    <property type="term" value="C:cytoplasm"/>
    <property type="evidence" value="ECO:0007669"/>
    <property type="project" value="UniProtKB-SubCell"/>
</dbReference>
<keyword evidence="3" id="KW-0805">Transcription regulation</keyword>
<keyword evidence="6" id="KW-0175">Coiled coil</keyword>
<dbReference type="SMART" id="SM00422">
    <property type="entry name" value="HTH_MERR"/>
    <property type="match status" value="1"/>
</dbReference>
<evidence type="ECO:0000313" key="8">
    <source>
        <dbReference type="EMBL" id="MCV6825080.1"/>
    </source>
</evidence>
<evidence type="ECO:0000256" key="5">
    <source>
        <dbReference type="ARBA" id="ARBA00023163"/>
    </source>
</evidence>
<dbReference type="GO" id="GO:0005507">
    <property type="term" value="F:copper ion binding"/>
    <property type="evidence" value="ECO:0007669"/>
    <property type="project" value="InterPro"/>
</dbReference>
<feature type="domain" description="HTH merR-type" evidence="7">
    <location>
        <begin position="1"/>
        <end position="68"/>
    </location>
</feature>
<dbReference type="Proteomes" id="UP001208041">
    <property type="component" value="Unassembled WGS sequence"/>
</dbReference>
<dbReference type="InterPro" id="IPR009061">
    <property type="entry name" value="DNA-bd_dom_put_sf"/>
</dbReference>
<protein>
    <submittedName>
        <fullName evidence="8">Cu(I)-responsive transcriptional regulator</fullName>
    </submittedName>
</protein>
<dbReference type="SUPFAM" id="SSF46955">
    <property type="entry name" value="Putative DNA-binding domain"/>
    <property type="match status" value="1"/>
</dbReference>
<dbReference type="Pfam" id="PF09278">
    <property type="entry name" value="MerR-DNA-bind"/>
    <property type="match status" value="1"/>
</dbReference>
<gene>
    <name evidence="8" type="primary">cueR</name>
    <name evidence="8" type="ORF">OH136_10995</name>
</gene>
<dbReference type="InterPro" id="IPR047057">
    <property type="entry name" value="MerR_fam"/>
</dbReference>
<evidence type="ECO:0000256" key="2">
    <source>
        <dbReference type="ARBA" id="ARBA00022490"/>
    </source>
</evidence>
<dbReference type="NCBIfam" id="TIGR02044">
    <property type="entry name" value="CueR"/>
    <property type="match status" value="1"/>
</dbReference>
<sequence>MNIKDAAKLTDLTSKTIRYYEDIGLVSPQRHANGYRDFDTKDVHKLGFVSRARALGFSIEDCRTLLALWEDENRANADVRAVAQEHLDLIEEKIEKLQEMRSTLTKLVSECASGSRSDCPILASLSPS</sequence>
<dbReference type="GO" id="GO:0045893">
    <property type="term" value="P:positive regulation of DNA-templated transcription"/>
    <property type="evidence" value="ECO:0007669"/>
    <property type="project" value="InterPro"/>
</dbReference>
<evidence type="ECO:0000256" key="3">
    <source>
        <dbReference type="ARBA" id="ARBA00023015"/>
    </source>
</evidence>
<evidence type="ECO:0000256" key="1">
    <source>
        <dbReference type="ARBA" id="ARBA00004496"/>
    </source>
</evidence>
<evidence type="ECO:0000256" key="6">
    <source>
        <dbReference type="SAM" id="Coils"/>
    </source>
</evidence>
<dbReference type="PROSITE" id="PS50937">
    <property type="entry name" value="HTH_MERR_2"/>
    <property type="match status" value="1"/>
</dbReference>
<dbReference type="PANTHER" id="PTHR30204:SF94">
    <property type="entry name" value="HEAVY METAL-DEPENDENT TRANSCRIPTIONAL REGULATOR HI_0293-RELATED"/>
    <property type="match status" value="1"/>
</dbReference>
<organism evidence="8 9">
    <name type="scientific">Halocynthiibacter halioticoli</name>
    <dbReference type="NCBI Taxonomy" id="2986804"/>
    <lineage>
        <taxon>Bacteria</taxon>
        <taxon>Pseudomonadati</taxon>
        <taxon>Pseudomonadota</taxon>
        <taxon>Alphaproteobacteria</taxon>
        <taxon>Rhodobacterales</taxon>
        <taxon>Paracoccaceae</taxon>
        <taxon>Halocynthiibacter</taxon>
    </lineage>
</organism>
<keyword evidence="9" id="KW-1185">Reference proteome</keyword>
<reference evidence="8" key="1">
    <citation type="submission" date="2022-10" db="EMBL/GenBank/DDBJ databases">
        <authorList>
            <person name="Yue Y."/>
        </authorList>
    </citation>
    <scope>NUCLEOTIDE SEQUENCE</scope>
    <source>
        <strain evidence="8">Z654</strain>
    </source>
</reference>
<accession>A0AAE3J1M4</accession>
<dbReference type="CDD" id="cd01108">
    <property type="entry name" value="HTH_CueR"/>
    <property type="match status" value="1"/>
</dbReference>
<proteinExistence type="predicted"/>
<keyword evidence="2" id="KW-0963">Cytoplasm</keyword>
<name>A0AAE3J1M4_9RHOB</name>
<evidence type="ECO:0000256" key="4">
    <source>
        <dbReference type="ARBA" id="ARBA00023125"/>
    </source>
</evidence>
<keyword evidence="4" id="KW-0238">DNA-binding</keyword>
<dbReference type="Pfam" id="PF00376">
    <property type="entry name" value="MerR"/>
    <property type="match status" value="1"/>
</dbReference>
<comment type="subcellular location">
    <subcellularLocation>
        <location evidence="1">Cytoplasm</location>
    </subcellularLocation>
</comment>
<dbReference type="Gene3D" id="1.10.1660.10">
    <property type="match status" value="1"/>
</dbReference>
<evidence type="ECO:0000313" key="9">
    <source>
        <dbReference type="Proteomes" id="UP001208041"/>
    </source>
</evidence>
<dbReference type="InterPro" id="IPR011789">
    <property type="entry name" value="CueR"/>
</dbReference>
<feature type="coiled-coil region" evidence="6">
    <location>
        <begin position="80"/>
        <end position="110"/>
    </location>
</feature>
<dbReference type="InterPro" id="IPR015358">
    <property type="entry name" value="Tscrpt_reg_MerR_DNA-bd"/>
</dbReference>
<comment type="caution">
    <text evidence="8">The sequence shown here is derived from an EMBL/GenBank/DDBJ whole genome shotgun (WGS) entry which is preliminary data.</text>
</comment>
<evidence type="ECO:0000259" key="7">
    <source>
        <dbReference type="PROSITE" id="PS50937"/>
    </source>
</evidence>